<dbReference type="AlphaFoldDB" id="A0AAE3GJU7"/>
<organism evidence="2 3">
    <name type="scientific">Goodfellowiella coeruleoviolacea</name>
    <dbReference type="NCBI Taxonomy" id="334858"/>
    <lineage>
        <taxon>Bacteria</taxon>
        <taxon>Bacillati</taxon>
        <taxon>Actinomycetota</taxon>
        <taxon>Actinomycetes</taxon>
        <taxon>Pseudonocardiales</taxon>
        <taxon>Pseudonocardiaceae</taxon>
        <taxon>Goodfellowiella</taxon>
    </lineage>
</organism>
<dbReference type="InterPro" id="IPR049240">
    <property type="entry name" value="DUF6875"/>
</dbReference>
<reference evidence="2" key="1">
    <citation type="submission" date="2022-06" db="EMBL/GenBank/DDBJ databases">
        <title>Genomic Encyclopedia of Archaeal and Bacterial Type Strains, Phase II (KMG-II): from individual species to whole genera.</title>
        <authorList>
            <person name="Goeker M."/>
        </authorList>
    </citation>
    <scope>NUCLEOTIDE SEQUENCE</scope>
    <source>
        <strain evidence="2">DSM 43935</strain>
    </source>
</reference>
<evidence type="ECO:0000259" key="1">
    <source>
        <dbReference type="Pfam" id="PF21780"/>
    </source>
</evidence>
<evidence type="ECO:0000313" key="2">
    <source>
        <dbReference type="EMBL" id="MCP2168579.1"/>
    </source>
</evidence>
<comment type="caution">
    <text evidence="2">The sequence shown here is derived from an EMBL/GenBank/DDBJ whole genome shotgun (WGS) entry which is preliminary data.</text>
</comment>
<proteinExistence type="predicted"/>
<dbReference type="EMBL" id="JAMTCK010000014">
    <property type="protein sequence ID" value="MCP2168579.1"/>
    <property type="molecule type" value="Genomic_DNA"/>
</dbReference>
<dbReference type="Proteomes" id="UP001206128">
    <property type="component" value="Unassembled WGS sequence"/>
</dbReference>
<keyword evidence="3" id="KW-1185">Reference proteome</keyword>
<gene>
    <name evidence="2" type="ORF">LX83_005457</name>
</gene>
<evidence type="ECO:0000313" key="3">
    <source>
        <dbReference type="Proteomes" id="UP001206128"/>
    </source>
</evidence>
<dbReference type="RefSeq" id="WP_253776554.1">
    <property type="nucleotide sequence ID" value="NZ_JAMTCK010000014.1"/>
</dbReference>
<feature type="domain" description="DUF6875" evidence="1">
    <location>
        <begin position="28"/>
        <end position="199"/>
    </location>
</feature>
<dbReference type="Pfam" id="PF21780">
    <property type="entry name" value="DUF6875"/>
    <property type="match status" value="1"/>
</dbReference>
<sequence length="221" mass="24486">MRADSSPPDAPPTPKTPVSLADLRAAGAVLDWLRDYICMPHPDLGRSGPVCPFVPQSLRTDQVRIVLHDEIDGSDPDRIAGLLRDYLAEFVATTPSNAVARRQRSLVIVLPGVAAPHMSTLDSVHRAVKPDMVRGGAMLGQFYEGCPETAVRNPDFAVSTGPVPCFVIRHMAPHDVLFLHQRPDWFAEYHRRFAADYAAGKVTDPLMVQLFRRAEEELENR</sequence>
<protein>
    <recommendedName>
        <fullName evidence="1">DUF6875 domain-containing protein</fullName>
    </recommendedName>
</protein>
<accession>A0AAE3GJU7</accession>
<name>A0AAE3GJU7_9PSEU</name>